<feature type="domain" description="Fido" evidence="6">
    <location>
        <begin position="147"/>
        <end position="297"/>
    </location>
</feature>
<proteinExistence type="predicted"/>
<dbReference type="Pfam" id="PF13784">
    <property type="entry name" value="Fic_N"/>
    <property type="match status" value="1"/>
</dbReference>
<keyword evidence="1" id="KW-0547">Nucleotide-binding</keyword>
<accession>A0A6A7ZQ33</accession>
<dbReference type="InterPro" id="IPR003812">
    <property type="entry name" value="Fido"/>
</dbReference>
<dbReference type="PANTHER" id="PTHR13504:SF38">
    <property type="entry name" value="FIDO DOMAIN-CONTAINING PROTEIN"/>
    <property type="match status" value="1"/>
</dbReference>
<dbReference type="InterPro" id="IPR026287">
    <property type="entry name" value="SoFic-like"/>
</dbReference>
<feature type="transmembrane region" description="Helical" evidence="5">
    <location>
        <begin position="245"/>
        <end position="268"/>
    </location>
</feature>
<dbReference type="InterPro" id="IPR036597">
    <property type="entry name" value="Fido-like_dom_sf"/>
</dbReference>
<dbReference type="Gene3D" id="1.10.3290.10">
    <property type="entry name" value="Fido-like domain"/>
    <property type="match status" value="1"/>
</dbReference>
<feature type="active site" evidence="2">
    <location>
        <position position="233"/>
    </location>
</feature>
<feature type="binding site" evidence="1">
    <location>
        <position position="275"/>
    </location>
    <ligand>
        <name>ATP</name>
        <dbReference type="ChEBI" id="CHEBI:30616"/>
    </ligand>
</feature>
<dbReference type="InterPro" id="IPR040198">
    <property type="entry name" value="Fido_containing"/>
</dbReference>
<dbReference type="PANTHER" id="PTHR13504">
    <property type="entry name" value="FIDO DOMAIN-CONTAINING PROTEIN DDB_G0283145"/>
    <property type="match status" value="1"/>
</dbReference>
<dbReference type="GO" id="GO:0005524">
    <property type="term" value="F:ATP binding"/>
    <property type="evidence" value="ECO:0007669"/>
    <property type="project" value="UniProtKB-KW"/>
</dbReference>
<keyword evidence="5" id="KW-1133">Transmembrane helix</keyword>
<feature type="binding site" evidence="3">
    <location>
        <begin position="275"/>
        <end position="276"/>
    </location>
    <ligand>
        <name>ATP</name>
        <dbReference type="ChEBI" id="CHEBI:30616"/>
    </ligand>
</feature>
<evidence type="ECO:0000256" key="1">
    <source>
        <dbReference type="PIRSR" id="PIRSR038925-1"/>
    </source>
</evidence>
<dbReference type="InterPro" id="IPR025758">
    <property type="entry name" value="Fic/DOC_N"/>
</dbReference>
<reference evidence="7" key="1">
    <citation type="journal article" date="2013" name="Genome Biol.">
        <title>Comparative genomics of the core and accessory genomes of 48 Sinorhizobium strains comprising five genospecies.</title>
        <authorList>
            <person name="Sugawara M."/>
            <person name="Epstein B."/>
            <person name="Badgley B.D."/>
            <person name="Unno T."/>
            <person name="Xu L."/>
            <person name="Reese J."/>
            <person name="Gyaneshwar P."/>
            <person name="Denny R."/>
            <person name="Mudge J."/>
            <person name="Bharti A.K."/>
            <person name="Farmer A.D."/>
            <person name="May G.D."/>
            <person name="Woodward J.E."/>
            <person name="Medigue C."/>
            <person name="Vallenet D."/>
            <person name="Lajus A."/>
            <person name="Rouy Z."/>
            <person name="Martinez-Vaz B."/>
            <person name="Tiffin P."/>
            <person name="Young N.D."/>
            <person name="Sadowsky M.J."/>
        </authorList>
    </citation>
    <scope>NUCLEOTIDE SEQUENCE</scope>
    <source>
        <strain evidence="7">M30</strain>
    </source>
</reference>
<keyword evidence="5" id="KW-0472">Membrane</keyword>
<dbReference type="SUPFAM" id="SSF46785">
    <property type="entry name" value="Winged helix' DNA-binding domain"/>
    <property type="match status" value="1"/>
</dbReference>
<dbReference type="PIRSF" id="PIRSF038925">
    <property type="entry name" value="AMP-prot_trans"/>
    <property type="match status" value="1"/>
</dbReference>
<evidence type="ECO:0000256" key="4">
    <source>
        <dbReference type="PIRSR" id="PIRSR640198-3"/>
    </source>
</evidence>
<feature type="binding site" evidence="1">
    <location>
        <position position="233"/>
    </location>
    <ligand>
        <name>ATP</name>
        <dbReference type="ChEBI" id="CHEBI:30616"/>
    </ligand>
</feature>
<dbReference type="SUPFAM" id="SSF140931">
    <property type="entry name" value="Fic-like"/>
    <property type="match status" value="1"/>
</dbReference>
<dbReference type="InterPro" id="IPR036390">
    <property type="entry name" value="WH_DNA-bd_sf"/>
</dbReference>
<dbReference type="AlphaFoldDB" id="A0A6A7ZQ33"/>
<feature type="binding site" evidence="1">
    <location>
        <position position="100"/>
    </location>
    <ligand>
        <name>ATP</name>
        <dbReference type="ChEBI" id="CHEBI:30616"/>
    </ligand>
</feature>
<keyword evidence="5" id="KW-0812">Transmembrane</keyword>
<dbReference type="PROSITE" id="PS51459">
    <property type="entry name" value="FIDO"/>
    <property type="match status" value="1"/>
</dbReference>
<name>A0A6A7ZQ33_RHIML</name>
<dbReference type="EMBL" id="WISP01000103">
    <property type="protein sequence ID" value="MQW04795.1"/>
    <property type="molecule type" value="Genomic_DNA"/>
</dbReference>
<gene>
    <name evidence="7" type="ORF">GHK45_13680</name>
</gene>
<evidence type="ECO:0000259" key="6">
    <source>
        <dbReference type="PROSITE" id="PS51459"/>
    </source>
</evidence>
<evidence type="ECO:0000256" key="3">
    <source>
        <dbReference type="PIRSR" id="PIRSR640198-2"/>
    </source>
</evidence>
<keyword evidence="1" id="KW-0067">ATP-binding</keyword>
<sequence length="408" mass="45766">MLIKADRLSQTGTCMRDDAAGQSRLGRFVETAVGGERVKAFVPPPLPPTPPIEITGLLTRLSAAERALGRLDGISILLPNKELFLYMYVRKEAVLSSQIEGTQSTLSDLLRFETEAISGEPVDDIREVSNYVDAMMFGLERMRQLPLSLRLIREMHQRLLDSGRGGTRSSGEFRTSQNWIGGTRPGNAMFVPPPPNEVMTCLSDWERFIHEDTPSIPPLVKAGLIHVQFETIHPFLDGNGRLGRLLITLFLCATGVLRQALLYLSLYFKSRRPDYYRLLQEVREYGTWEAWLEFFLDGVAETADQAFETANRIARLFDDNRERIVRESERTGSVLQIHDIMRTSPYLTAASAAKRSALTVPTVNAALDQLQRLGIVEEATGRRRGRVFVYRAYMDILSDGAGTNAARS</sequence>
<dbReference type="Pfam" id="PF02661">
    <property type="entry name" value="Fic"/>
    <property type="match status" value="1"/>
</dbReference>
<feature type="binding site" evidence="3">
    <location>
        <begin position="237"/>
        <end position="244"/>
    </location>
    <ligand>
        <name>ATP</name>
        <dbReference type="ChEBI" id="CHEBI:30616"/>
    </ligand>
</feature>
<protein>
    <submittedName>
        <fullName evidence="7">Fic family protein</fullName>
    </submittedName>
</protein>
<feature type="site" description="Important for autoinhibition of adenylyltransferase activity" evidence="4">
    <location>
        <position position="100"/>
    </location>
</feature>
<evidence type="ECO:0000256" key="2">
    <source>
        <dbReference type="PIRSR" id="PIRSR640198-1"/>
    </source>
</evidence>
<comment type="caution">
    <text evidence="7">The sequence shown here is derived from an EMBL/GenBank/DDBJ whole genome shotgun (WGS) entry which is preliminary data.</text>
</comment>
<feature type="binding site" evidence="1">
    <location>
        <begin position="238"/>
        <end position="244"/>
    </location>
    <ligand>
        <name>ATP</name>
        <dbReference type="ChEBI" id="CHEBI:30616"/>
    </ligand>
</feature>
<evidence type="ECO:0000256" key="5">
    <source>
        <dbReference type="SAM" id="Phobius"/>
    </source>
</evidence>
<organism evidence="7">
    <name type="scientific">Rhizobium meliloti</name>
    <name type="common">Ensifer meliloti</name>
    <name type="synonym">Sinorhizobium meliloti</name>
    <dbReference type="NCBI Taxonomy" id="382"/>
    <lineage>
        <taxon>Bacteria</taxon>
        <taxon>Pseudomonadati</taxon>
        <taxon>Pseudomonadota</taxon>
        <taxon>Alphaproteobacteria</taxon>
        <taxon>Hyphomicrobiales</taxon>
        <taxon>Rhizobiaceae</taxon>
        <taxon>Sinorhizobium/Ensifer group</taxon>
        <taxon>Sinorhizobium</taxon>
    </lineage>
</organism>
<evidence type="ECO:0000313" key="7">
    <source>
        <dbReference type="EMBL" id="MQW04795.1"/>
    </source>
</evidence>